<keyword evidence="1" id="KW-0472">Membrane</keyword>
<dbReference type="Proteomes" id="UP000032142">
    <property type="component" value="Unassembled WGS sequence"/>
</dbReference>
<keyword evidence="1" id="KW-1133">Transmembrane helix</keyword>
<name>A0A0B0NSW6_GOSAR</name>
<gene>
    <name evidence="2" type="ORF">F383_22383</name>
</gene>
<accession>A0A0B0NSW6</accession>
<reference evidence="3" key="1">
    <citation type="submission" date="2014-09" db="EMBL/GenBank/DDBJ databases">
        <authorList>
            <person name="Mudge J."/>
            <person name="Ramaraj T."/>
            <person name="Lindquist I.E."/>
            <person name="Bharti A.K."/>
            <person name="Sundararajan A."/>
            <person name="Cameron C.T."/>
            <person name="Woodward J.E."/>
            <person name="May G.D."/>
            <person name="Brubaker C."/>
            <person name="Broadhvest J."/>
            <person name="Wilkins T.A."/>
        </authorList>
    </citation>
    <scope>NUCLEOTIDE SEQUENCE</scope>
    <source>
        <strain evidence="3">cv. AKA8401</strain>
    </source>
</reference>
<dbReference type="AlphaFoldDB" id="A0A0B0NSW6"/>
<organism evidence="2 3">
    <name type="scientific">Gossypium arboreum</name>
    <name type="common">Tree cotton</name>
    <name type="synonym">Gossypium nanking</name>
    <dbReference type="NCBI Taxonomy" id="29729"/>
    <lineage>
        <taxon>Eukaryota</taxon>
        <taxon>Viridiplantae</taxon>
        <taxon>Streptophyta</taxon>
        <taxon>Embryophyta</taxon>
        <taxon>Tracheophyta</taxon>
        <taxon>Spermatophyta</taxon>
        <taxon>Magnoliopsida</taxon>
        <taxon>eudicotyledons</taxon>
        <taxon>Gunneridae</taxon>
        <taxon>Pentapetalae</taxon>
        <taxon>rosids</taxon>
        <taxon>malvids</taxon>
        <taxon>Malvales</taxon>
        <taxon>Malvaceae</taxon>
        <taxon>Malvoideae</taxon>
        <taxon>Gossypium</taxon>
    </lineage>
</organism>
<proteinExistence type="predicted"/>
<protein>
    <submittedName>
        <fullName evidence="2">Uncharacterized protein</fullName>
    </submittedName>
</protein>
<evidence type="ECO:0000313" key="2">
    <source>
        <dbReference type="EMBL" id="KHG17633.1"/>
    </source>
</evidence>
<evidence type="ECO:0000256" key="1">
    <source>
        <dbReference type="SAM" id="Phobius"/>
    </source>
</evidence>
<feature type="transmembrane region" description="Helical" evidence="1">
    <location>
        <begin position="12"/>
        <end position="34"/>
    </location>
</feature>
<keyword evidence="3" id="KW-1185">Reference proteome</keyword>
<sequence>MSDFGFKVQAQGLSAKSITLSTVFGILLVAFWNYGMYRIDYVLK</sequence>
<keyword evidence="1" id="KW-0812">Transmembrane</keyword>
<dbReference type="EMBL" id="KN408708">
    <property type="protein sequence ID" value="KHG17633.1"/>
    <property type="molecule type" value="Genomic_DNA"/>
</dbReference>
<evidence type="ECO:0000313" key="3">
    <source>
        <dbReference type="Proteomes" id="UP000032142"/>
    </source>
</evidence>